<evidence type="ECO:0000313" key="2">
    <source>
        <dbReference type="Proteomes" id="UP000553459"/>
    </source>
</evidence>
<dbReference type="EMBL" id="JAAABJ010000517">
    <property type="protein sequence ID" value="NAW51220.1"/>
    <property type="molecule type" value="Genomic_DNA"/>
</dbReference>
<accession>A0A845PYR0</accession>
<dbReference type="Proteomes" id="UP000553459">
    <property type="component" value="Unassembled WGS sequence"/>
</dbReference>
<comment type="caution">
    <text evidence="1">The sequence shown here is derived from an EMBL/GenBank/DDBJ whole genome shotgun (WGS) entry which is preliminary data.</text>
</comment>
<gene>
    <name evidence="1" type="ORF">GNY06_07470</name>
</gene>
<organism evidence="1 2">
    <name type="scientific">Elizabethkingia argenteiflava</name>
    <dbReference type="NCBI Taxonomy" id="2681556"/>
    <lineage>
        <taxon>Bacteria</taxon>
        <taxon>Pseudomonadati</taxon>
        <taxon>Bacteroidota</taxon>
        <taxon>Flavobacteriia</taxon>
        <taxon>Flavobacteriales</taxon>
        <taxon>Weeksellaceae</taxon>
        <taxon>Elizabethkingia</taxon>
    </lineage>
</organism>
<evidence type="ECO:0008006" key="3">
    <source>
        <dbReference type="Google" id="ProtNLM"/>
    </source>
</evidence>
<reference evidence="1 2" key="1">
    <citation type="submission" date="2019-11" db="EMBL/GenBank/DDBJ databases">
        <title>Characterization of Elizabethkingia argenteiflava sp. nov., isolated from inner surface of Soybean Pods.</title>
        <authorList>
            <person name="Mo S."/>
        </authorList>
    </citation>
    <scope>NUCLEOTIDE SEQUENCE [LARGE SCALE GENOMIC DNA]</scope>
    <source>
        <strain evidence="1 2">YB22</strain>
    </source>
</reference>
<protein>
    <recommendedName>
        <fullName evidence="3">Carboxypeptidase-like regulatory domain-containing protein</fullName>
    </recommendedName>
</protein>
<dbReference type="InterPro" id="IPR008969">
    <property type="entry name" value="CarboxyPept-like_regulatory"/>
</dbReference>
<dbReference type="InterPro" id="IPR043741">
    <property type="entry name" value="DUF5686"/>
</dbReference>
<keyword evidence="2" id="KW-1185">Reference proteome</keyword>
<dbReference type="Pfam" id="PF18939">
    <property type="entry name" value="DUF5686"/>
    <property type="match status" value="1"/>
</dbReference>
<proteinExistence type="predicted"/>
<dbReference type="RefSeq" id="WP_166519503.1">
    <property type="nucleotide sequence ID" value="NZ_JAAABJ010000517.1"/>
</dbReference>
<name>A0A845PYR0_9FLAO</name>
<dbReference type="AlphaFoldDB" id="A0A845PYR0"/>
<evidence type="ECO:0000313" key="1">
    <source>
        <dbReference type="EMBL" id="NAW51220.1"/>
    </source>
</evidence>
<sequence length="843" mass="97380">MIKKLFFCSFTCLVIIKIDGQLKLTGKITDFDSQKTITGAVLNNKQNTAISDNNGFFELNVQDSTGVITVQKRDYRLQKIAYDLHADSLLPIVLHRAVNTANKYIEGVIINTKKKYKNKKENPAYAILKAVWKRHYKNAFDTYDNYKYSEYQKLEASLNNLDSSFINKKIFKGMEFMFKNVDTAFSTGKAFVPIYMNEQLSTYYKVNRPFSKEKKVLIAEKASGFEDYQFMVQTIQNLYKDFNIYDNQLNFFDKGFTSPLSTEGFGVYDYTLMQDNIIDGEACYTIKYIPRSNAVFAFRGVIFISKEAFAVKKITLNSPKNIDVNFIRGVNAELTYHIIDDKSFRPEKSQIMVDMSLLNKKANAKGLYVNRIVSYKDFEVNKPEIAKEIETKTQREDQHIYTKDEAFWNHQRHEPLTPKDSLTYQNLNRLWQLPKFKTAVKLVEAIGSGFYNIGNAVDVGNLYSLYGHNDIEGDRLRLGARTFFSRNDMWRLEGYGAYGFRDQKFKFGIGGRYMLDKYKRFTLGYRFKRDLQQLAVDPMGEMNSSVGTGRSFASSSIANTGNNFYLSNIVENNIYASVEPFLNFQVTLDGSYREIKAADPRRFNINYISRVGVEKSQANDARASLVLTYRPGAQFAEYGVDRNMIKRLFPTFTLRYTKGISGVFKSDFNYDRIQFSYVQPVLIGSIGQSNINIEGGKTFGTVPLSLMNVLPGNQSYISIPNTFSQLDYYEFVTDAYSNLFWEHHFNGWVFNRIPLLKKLKLREIVFFRGAWGSLRSDNIDVSRSNIVYKAPKDHIYYEYGFGIENIGFSNFRMFRADFNWRGNYLDHPEARKFGIKVGLQLGF</sequence>
<dbReference type="SUPFAM" id="SSF49464">
    <property type="entry name" value="Carboxypeptidase regulatory domain-like"/>
    <property type="match status" value="1"/>
</dbReference>